<name>A0ABU3SZ58_9ALTE</name>
<keyword evidence="2" id="KW-1185">Reference proteome</keyword>
<reference evidence="1 2" key="1">
    <citation type="submission" date="2023-10" db="EMBL/GenBank/DDBJ databases">
        <title>Glaciecola aquimarina strain GGW-M5 nov., isolated from a coastal seawater.</title>
        <authorList>
            <person name="Bayburt H."/>
            <person name="Kim J.M."/>
            <person name="Choi B.J."/>
            <person name="Jeon C.O."/>
        </authorList>
    </citation>
    <scope>NUCLEOTIDE SEQUENCE [LARGE SCALE GENOMIC DNA]</scope>
    <source>
        <strain evidence="1 2">KCTC 32108</strain>
    </source>
</reference>
<comment type="caution">
    <text evidence="1">The sequence shown here is derived from an EMBL/GenBank/DDBJ whole genome shotgun (WGS) entry which is preliminary data.</text>
</comment>
<evidence type="ECO:0000313" key="2">
    <source>
        <dbReference type="Proteomes" id="UP001247805"/>
    </source>
</evidence>
<evidence type="ECO:0000313" key="1">
    <source>
        <dbReference type="EMBL" id="MDU0355281.1"/>
    </source>
</evidence>
<accession>A0ABU3SZ58</accession>
<dbReference type="EMBL" id="JAWDIO010000002">
    <property type="protein sequence ID" value="MDU0355281.1"/>
    <property type="molecule type" value="Genomic_DNA"/>
</dbReference>
<dbReference type="Proteomes" id="UP001247805">
    <property type="component" value="Unassembled WGS sequence"/>
</dbReference>
<proteinExistence type="predicted"/>
<gene>
    <name evidence="1" type="ORF">RS130_16425</name>
</gene>
<organism evidence="1 2">
    <name type="scientific">Paraglaciecola aquimarina</name>
    <dbReference type="NCBI Taxonomy" id="1235557"/>
    <lineage>
        <taxon>Bacteria</taxon>
        <taxon>Pseudomonadati</taxon>
        <taxon>Pseudomonadota</taxon>
        <taxon>Gammaproteobacteria</taxon>
        <taxon>Alteromonadales</taxon>
        <taxon>Alteromonadaceae</taxon>
        <taxon>Paraglaciecola</taxon>
    </lineage>
</organism>
<dbReference type="RefSeq" id="WP_316026828.1">
    <property type="nucleotide sequence ID" value="NZ_JAWDIO010000002.1"/>
</dbReference>
<sequence>MRNEHNRFGYLAKDDLEKGKEVGTHLEGGKHGTSNKHIMFIRSAHWDAYSLALLVPRNYSQQACAPYVKRYVLRDAGMFKCRITKGI</sequence>
<protein>
    <submittedName>
        <fullName evidence="1">Uncharacterized protein</fullName>
    </submittedName>
</protein>